<sequence>MSVRPVFLVIGSIAIAGVIGALVIRQTHGASDPGSAFMTSAAASPTTQPAGSFPAIPDGPRYSGRAASAVSPQIAQAPTPVQPRVVLPGAVPAVAPTGAGAAAPAAAPAAPPAAAPAPAQAASGDANTAEDGQATAAPQVDETALRYFARQGDTKRLEAEIARLKALYPDWYPPTDMTAPISVPDPKLDQMWKLYSTGRYAAARAAIADRLAREPGWRVPDDLLKRLDIGEAKDRLINASNAKQWNTVVQIAAATPSLLTCSDVDVLWRVAEAFAATDRSARARDVGLYILTNCQDPKERLATVQKAMQYLSDAELAELLALERVGADGRGEFAAVKTDLARRRVGAAAKDKAKVASPEDLALIEQAARDGTTADDAVLLAGYLFQHEDIENAAKWYQLARTRADTPEIARGLAYALNALGQQQEAEAAAYRWRDAGPENNEAYLVVATALLALDPPVKLDAAIVARMAKAISAAKFAPGARELGWYAYNTGQPLAAAQWFTAALTWKPDDEPSAFGLALCYDKLGAKAALQKVIKVWGPRSQRIADIGNPKARAGRTGLDALPMPPSIADPQRQAALSEPAVDVTRVAVPGPDGKLVVEPLPAAAPAPRAPRAAVAAAPSSGGGSGGGGGGGARNCSGTIQPDRLSGSAALSRGWCLLDLNRPIEAADAFAAAMRSTSGKLQSDAAYGKSLADLRAGLTDSAAIAASSAPQDTQRRVALQTEILTQRALAAYADDRYVETLFYLDERARIAPEQNDLLMIRGWAYYNLHRLPEAKRIFVAVAGTGSREALRALATLASDRQGSNIGDVRDRR</sequence>
<dbReference type="AlphaFoldDB" id="A0A840AM66"/>
<protein>
    <submittedName>
        <fullName evidence="2">Tetratricopeptide (TPR) repeat protein</fullName>
    </submittedName>
</protein>
<evidence type="ECO:0000313" key="3">
    <source>
        <dbReference type="Proteomes" id="UP000553963"/>
    </source>
</evidence>
<feature type="compositionally biased region" description="Gly residues" evidence="1">
    <location>
        <begin position="622"/>
        <end position="634"/>
    </location>
</feature>
<reference evidence="2 3" key="1">
    <citation type="submission" date="2020-08" db="EMBL/GenBank/DDBJ databases">
        <title>Genomic Encyclopedia of Type Strains, Phase IV (KMG-IV): sequencing the most valuable type-strain genomes for metagenomic binning, comparative biology and taxonomic classification.</title>
        <authorList>
            <person name="Goeker M."/>
        </authorList>
    </citation>
    <scope>NUCLEOTIDE SEQUENCE [LARGE SCALE GENOMIC DNA]</scope>
    <source>
        <strain evidence="2 3">DSM 25966</strain>
    </source>
</reference>
<dbReference type="EMBL" id="JACIDS010000001">
    <property type="protein sequence ID" value="MBB3929981.1"/>
    <property type="molecule type" value="Genomic_DNA"/>
</dbReference>
<organism evidence="2 3">
    <name type="scientific">Kaistia hirudinis</name>
    <dbReference type="NCBI Taxonomy" id="1293440"/>
    <lineage>
        <taxon>Bacteria</taxon>
        <taxon>Pseudomonadati</taxon>
        <taxon>Pseudomonadota</taxon>
        <taxon>Alphaproteobacteria</taxon>
        <taxon>Hyphomicrobiales</taxon>
        <taxon>Kaistiaceae</taxon>
        <taxon>Kaistia</taxon>
    </lineage>
</organism>
<feature type="region of interest" description="Disordered" evidence="1">
    <location>
        <begin position="102"/>
        <end position="136"/>
    </location>
</feature>
<accession>A0A840AM66</accession>
<evidence type="ECO:0000256" key="1">
    <source>
        <dbReference type="SAM" id="MobiDB-lite"/>
    </source>
</evidence>
<dbReference type="PANTHER" id="PTHR48125:SF10">
    <property type="entry name" value="OS12G0136300 PROTEIN"/>
    <property type="match status" value="1"/>
</dbReference>
<gene>
    <name evidence="2" type="ORF">GGR25_001000</name>
</gene>
<dbReference type="Proteomes" id="UP000553963">
    <property type="component" value="Unassembled WGS sequence"/>
</dbReference>
<comment type="caution">
    <text evidence="2">The sequence shown here is derived from an EMBL/GenBank/DDBJ whole genome shotgun (WGS) entry which is preliminary data.</text>
</comment>
<name>A0A840AM66_9HYPH</name>
<dbReference type="RefSeq" id="WP_183397585.1">
    <property type="nucleotide sequence ID" value="NZ_JACIDS010000001.1"/>
</dbReference>
<dbReference type="Gene3D" id="1.25.40.10">
    <property type="entry name" value="Tetratricopeptide repeat domain"/>
    <property type="match status" value="2"/>
</dbReference>
<feature type="region of interest" description="Disordered" evidence="1">
    <location>
        <begin position="613"/>
        <end position="640"/>
    </location>
</feature>
<keyword evidence="3" id="KW-1185">Reference proteome</keyword>
<dbReference type="InterPro" id="IPR011990">
    <property type="entry name" value="TPR-like_helical_dom_sf"/>
</dbReference>
<evidence type="ECO:0000313" key="2">
    <source>
        <dbReference type="EMBL" id="MBB3929981.1"/>
    </source>
</evidence>
<dbReference type="SUPFAM" id="SSF48452">
    <property type="entry name" value="TPR-like"/>
    <property type="match status" value="2"/>
</dbReference>
<dbReference type="PANTHER" id="PTHR48125">
    <property type="entry name" value="LP07818P1"/>
    <property type="match status" value="1"/>
</dbReference>
<proteinExistence type="predicted"/>